<evidence type="ECO:0000313" key="3">
    <source>
        <dbReference type="Proteomes" id="UP001432146"/>
    </source>
</evidence>
<feature type="compositionally biased region" description="Low complexity" evidence="1">
    <location>
        <begin position="92"/>
        <end position="108"/>
    </location>
</feature>
<sequence length="139" mass="15403">MLVSKDVGGKGWKTGGGGGAIEWERICWCRDVGRSIHSDEDEKESDRGTCLGISTTPGERRTISAWLEETVVLRPRSRRRGRLLAEDSSHPRSGCRTSRGSSSGVRLSRLCRKSKTTWNSTQGDDDRCAFEGNVRKSCE</sequence>
<protein>
    <submittedName>
        <fullName evidence="2">Uncharacterized protein</fullName>
    </submittedName>
</protein>
<evidence type="ECO:0000256" key="1">
    <source>
        <dbReference type="SAM" id="MobiDB-lite"/>
    </source>
</evidence>
<feature type="region of interest" description="Disordered" evidence="1">
    <location>
        <begin position="78"/>
        <end position="108"/>
    </location>
</feature>
<comment type="caution">
    <text evidence="2">The sequence shown here is derived from an EMBL/GenBank/DDBJ whole genome shotgun (WGS) entry which is preliminary data.</text>
</comment>
<reference evidence="2 3" key="1">
    <citation type="submission" date="2024-05" db="EMBL/GenBank/DDBJ databases">
        <title>The nuclear and mitochondrial genome assemblies of Tetragonisca angustula (Apidae: Meliponini), a tiny yet remarkable pollinator in the Neotropics.</title>
        <authorList>
            <person name="Ferrari R."/>
            <person name="Ricardo P.C."/>
            <person name="Dias F.C."/>
            <person name="Araujo N.S."/>
            <person name="Soares D.O."/>
            <person name="Zhou Q.-S."/>
            <person name="Zhu C.-D."/>
            <person name="Coutinho L."/>
            <person name="Airas M.C."/>
            <person name="Batista T.M."/>
        </authorList>
    </citation>
    <scope>NUCLEOTIDE SEQUENCE [LARGE SCALE GENOMIC DNA]</scope>
    <source>
        <strain evidence="2">ASF017062</strain>
        <tissue evidence="2">Abdomen</tissue>
    </source>
</reference>
<gene>
    <name evidence="2" type="ORF">QLX08_008443</name>
</gene>
<accession>A0AAW0ZN61</accession>
<dbReference type="Proteomes" id="UP001432146">
    <property type="component" value="Unassembled WGS sequence"/>
</dbReference>
<evidence type="ECO:0000313" key="2">
    <source>
        <dbReference type="EMBL" id="KAK9298123.1"/>
    </source>
</evidence>
<name>A0AAW0ZN61_9HYME</name>
<keyword evidence="3" id="KW-1185">Reference proteome</keyword>
<proteinExistence type="predicted"/>
<dbReference type="EMBL" id="JAWNGG020000181">
    <property type="protein sequence ID" value="KAK9298123.1"/>
    <property type="molecule type" value="Genomic_DNA"/>
</dbReference>
<dbReference type="AlphaFoldDB" id="A0AAW0ZN61"/>
<organism evidence="2 3">
    <name type="scientific">Tetragonisca angustula</name>
    <dbReference type="NCBI Taxonomy" id="166442"/>
    <lineage>
        <taxon>Eukaryota</taxon>
        <taxon>Metazoa</taxon>
        <taxon>Ecdysozoa</taxon>
        <taxon>Arthropoda</taxon>
        <taxon>Hexapoda</taxon>
        <taxon>Insecta</taxon>
        <taxon>Pterygota</taxon>
        <taxon>Neoptera</taxon>
        <taxon>Endopterygota</taxon>
        <taxon>Hymenoptera</taxon>
        <taxon>Apocrita</taxon>
        <taxon>Aculeata</taxon>
        <taxon>Apoidea</taxon>
        <taxon>Anthophila</taxon>
        <taxon>Apidae</taxon>
        <taxon>Tetragonisca</taxon>
    </lineage>
</organism>